<sequence length="203" mass="22325">MKGQARIHVMGAACSGTTTLGRRLAMALDCPHLDADAFYWKSAAIPFTRRRPPAERRTLLRTAQADAGWVLSGSVVGWGEEVLDDVHLIVFLTADTATRLTRLRYRESKLHGARIAEGGDMYHIHQAFLERTRSYDLPDLGKPCRVSHELWLDGQTAPVLRLDGTLPPDELARVTLSRAAQLTGEKDAAQLSHPGQIASPPGR</sequence>
<accession>A0A2W7MXM9</accession>
<dbReference type="InterPro" id="IPR027417">
    <property type="entry name" value="P-loop_NTPase"/>
</dbReference>
<dbReference type="Proteomes" id="UP000248916">
    <property type="component" value="Unassembled WGS sequence"/>
</dbReference>
<keyword evidence="2" id="KW-0808">Transferase</keyword>
<protein>
    <submittedName>
        <fullName evidence="2">Adenylate kinase family enzyme</fullName>
    </submittedName>
</protein>
<dbReference type="GO" id="GO:0016301">
    <property type="term" value="F:kinase activity"/>
    <property type="evidence" value="ECO:0007669"/>
    <property type="project" value="UniProtKB-KW"/>
</dbReference>
<dbReference type="PANTHER" id="PTHR37816:SF2">
    <property type="entry name" value="DNA TOPOLOGY MODULATION PROTEIN FLAR-RELATED PROTEIN"/>
    <property type="match status" value="1"/>
</dbReference>
<reference evidence="2 3" key="1">
    <citation type="submission" date="2018-06" db="EMBL/GenBank/DDBJ databases">
        <title>Genomic Encyclopedia of Archaeal and Bacterial Type Strains, Phase II (KMG-II): from individual species to whole genera.</title>
        <authorList>
            <person name="Goeker M."/>
        </authorList>
    </citation>
    <scope>NUCLEOTIDE SEQUENCE [LARGE SCALE GENOMIC DNA]</scope>
    <source>
        <strain evidence="2 3">DSM 22009</strain>
    </source>
</reference>
<feature type="region of interest" description="Disordered" evidence="1">
    <location>
        <begin position="184"/>
        <end position="203"/>
    </location>
</feature>
<dbReference type="PANTHER" id="PTHR37816">
    <property type="entry name" value="YALI0E33011P"/>
    <property type="match status" value="1"/>
</dbReference>
<dbReference type="SUPFAM" id="SSF52540">
    <property type="entry name" value="P-loop containing nucleoside triphosphate hydrolases"/>
    <property type="match status" value="1"/>
</dbReference>
<keyword evidence="3" id="KW-1185">Reference proteome</keyword>
<evidence type="ECO:0000313" key="3">
    <source>
        <dbReference type="Proteomes" id="UP000248916"/>
    </source>
</evidence>
<dbReference type="AlphaFoldDB" id="A0A2W7MXM9"/>
<dbReference type="InterPro" id="IPR052922">
    <property type="entry name" value="Cytidylate_Kinase-2"/>
</dbReference>
<dbReference type="EMBL" id="QKZL01000021">
    <property type="protein sequence ID" value="PZX12915.1"/>
    <property type="molecule type" value="Genomic_DNA"/>
</dbReference>
<organism evidence="2 3">
    <name type="scientific">Palleronia aestuarii</name>
    <dbReference type="NCBI Taxonomy" id="568105"/>
    <lineage>
        <taxon>Bacteria</taxon>
        <taxon>Pseudomonadati</taxon>
        <taxon>Pseudomonadota</taxon>
        <taxon>Alphaproteobacteria</taxon>
        <taxon>Rhodobacterales</taxon>
        <taxon>Roseobacteraceae</taxon>
        <taxon>Palleronia</taxon>
    </lineage>
</organism>
<proteinExistence type="predicted"/>
<gene>
    <name evidence="2" type="ORF">LX81_03466</name>
</gene>
<keyword evidence="2" id="KW-0418">Kinase</keyword>
<evidence type="ECO:0000256" key="1">
    <source>
        <dbReference type="SAM" id="MobiDB-lite"/>
    </source>
</evidence>
<comment type="caution">
    <text evidence="2">The sequence shown here is derived from an EMBL/GenBank/DDBJ whole genome shotgun (WGS) entry which is preliminary data.</text>
</comment>
<evidence type="ECO:0000313" key="2">
    <source>
        <dbReference type="EMBL" id="PZX12915.1"/>
    </source>
</evidence>
<dbReference type="Gene3D" id="3.40.50.300">
    <property type="entry name" value="P-loop containing nucleotide triphosphate hydrolases"/>
    <property type="match status" value="1"/>
</dbReference>
<name>A0A2W7MXM9_9RHOB</name>